<dbReference type="InterPro" id="IPR006671">
    <property type="entry name" value="Cyclin_N"/>
</dbReference>
<evidence type="ECO:0000256" key="2">
    <source>
        <dbReference type="ARBA" id="ARBA00019501"/>
    </source>
</evidence>
<keyword evidence="3" id="KW-0195">Cyclin</keyword>
<protein>
    <recommendedName>
        <fullName evidence="2">Cyclin-Q</fullName>
    </recommendedName>
    <alternativeName>
        <fullName evidence="4">Cyclin-related protein FAM58A</fullName>
    </alternativeName>
</protein>
<dbReference type="EMBL" id="JAODUO010000154">
    <property type="protein sequence ID" value="KAK2187807.1"/>
    <property type="molecule type" value="Genomic_DNA"/>
</dbReference>
<dbReference type="Gene3D" id="1.10.472.10">
    <property type="entry name" value="Cyclin-like"/>
    <property type="match status" value="2"/>
</dbReference>
<evidence type="ECO:0000313" key="6">
    <source>
        <dbReference type="EMBL" id="KAK2187807.1"/>
    </source>
</evidence>
<dbReference type="CDD" id="cd20535">
    <property type="entry name" value="CYCLIN_CCNM_CCNQ_rpt2"/>
    <property type="match status" value="1"/>
</dbReference>
<dbReference type="InterPro" id="IPR043198">
    <property type="entry name" value="Cyclin/Ssn8"/>
</dbReference>
<keyword evidence="7" id="KW-1185">Reference proteome</keyword>
<dbReference type="FunFam" id="1.10.472.10:FF:000042">
    <property type="entry name" value="FAM58A isoform 1"/>
    <property type="match status" value="1"/>
</dbReference>
<dbReference type="SUPFAM" id="SSF47954">
    <property type="entry name" value="Cyclin-like"/>
    <property type="match status" value="2"/>
</dbReference>
<gene>
    <name evidence="6" type="ORF">NP493_154g05010</name>
</gene>
<organism evidence="6 7">
    <name type="scientific">Ridgeia piscesae</name>
    <name type="common">Tubeworm</name>
    <dbReference type="NCBI Taxonomy" id="27915"/>
    <lineage>
        <taxon>Eukaryota</taxon>
        <taxon>Metazoa</taxon>
        <taxon>Spiralia</taxon>
        <taxon>Lophotrochozoa</taxon>
        <taxon>Annelida</taxon>
        <taxon>Polychaeta</taxon>
        <taxon>Sedentaria</taxon>
        <taxon>Canalipalpata</taxon>
        <taxon>Sabellida</taxon>
        <taxon>Siboglinidae</taxon>
        <taxon>Ridgeia</taxon>
    </lineage>
</organism>
<evidence type="ECO:0000256" key="3">
    <source>
        <dbReference type="ARBA" id="ARBA00023127"/>
    </source>
</evidence>
<dbReference type="Proteomes" id="UP001209878">
    <property type="component" value="Unassembled WGS sequence"/>
</dbReference>
<dbReference type="InterPro" id="IPR048055">
    <property type="entry name" value="Cyclin-Q_first_cyclin_box"/>
</dbReference>
<sequence length="205" mass="24059">MEAVPLASASTIYHKFFQRFHPSTWDPYLIATTSLYLAAKLEEEHLRLTDIINVCYRTFNKDRPPLDMGVSYWCQRENLVQCELYIIRALKFHVSFTHPHKFLLHYLKSVYDWLDPVVKQKVPIATTAWAILRDSYHGNVCLEYSPEHIAVAVLYFALQCHGVEVPYSDTAEYEWWQVLTEDITLRRIRMIISAIIDIYDLEVAS</sequence>
<evidence type="ECO:0000313" key="7">
    <source>
        <dbReference type="Proteomes" id="UP001209878"/>
    </source>
</evidence>
<accession>A0AAD9P455</accession>
<proteinExistence type="inferred from homology"/>
<evidence type="ECO:0000259" key="5">
    <source>
        <dbReference type="Pfam" id="PF00134"/>
    </source>
</evidence>
<dbReference type="AlphaFoldDB" id="A0AAD9P455"/>
<comment type="caution">
    <text evidence="6">The sequence shown here is derived from an EMBL/GenBank/DDBJ whole genome shotgun (WGS) entry which is preliminary data.</text>
</comment>
<evidence type="ECO:0000256" key="1">
    <source>
        <dbReference type="ARBA" id="ARBA00010390"/>
    </source>
</evidence>
<dbReference type="PANTHER" id="PTHR10026">
    <property type="entry name" value="CYCLIN"/>
    <property type="match status" value="1"/>
</dbReference>
<dbReference type="InterPro" id="IPR036915">
    <property type="entry name" value="Cyclin-like_sf"/>
</dbReference>
<reference evidence="6" key="1">
    <citation type="journal article" date="2023" name="Mol. Biol. Evol.">
        <title>Third-Generation Sequencing Reveals the Adaptive Role of the Epigenome in Three Deep-Sea Polychaetes.</title>
        <authorList>
            <person name="Perez M."/>
            <person name="Aroh O."/>
            <person name="Sun Y."/>
            <person name="Lan Y."/>
            <person name="Juniper S.K."/>
            <person name="Young C.R."/>
            <person name="Angers B."/>
            <person name="Qian P.Y."/>
        </authorList>
    </citation>
    <scope>NUCLEOTIDE SEQUENCE</scope>
    <source>
        <strain evidence="6">R07B-5</strain>
    </source>
</reference>
<dbReference type="PIRSF" id="PIRSF028758">
    <property type="entry name" value="Cyclin, C/H/G types"/>
    <property type="match status" value="1"/>
</dbReference>
<comment type="similarity">
    <text evidence="1">Belongs to the cyclin family. Cyclin-like FAM58 subfamily.</text>
</comment>
<feature type="domain" description="Cyclin N-terminal" evidence="5">
    <location>
        <begin position="7"/>
        <end position="94"/>
    </location>
</feature>
<dbReference type="CDD" id="cd20534">
    <property type="entry name" value="CYCLIN_CCNM_CCNQ_rpt1"/>
    <property type="match status" value="1"/>
</dbReference>
<dbReference type="InterPro" id="IPR048053">
    <property type="entry name" value="Cyclin-Q_second_cyclin_box"/>
</dbReference>
<dbReference type="Pfam" id="PF00134">
    <property type="entry name" value="Cyclin_N"/>
    <property type="match status" value="1"/>
</dbReference>
<name>A0AAD9P455_RIDPI</name>
<dbReference type="GO" id="GO:0006357">
    <property type="term" value="P:regulation of transcription by RNA polymerase II"/>
    <property type="evidence" value="ECO:0007669"/>
    <property type="project" value="InterPro"/>
</dbReference>
<evidence type="ECO:0000256" key="4">
    <source>
        <dbReference type="ARBA" id="ARBA00032419"/>
    </source>
</evidence>
<dbReference type="GO" id="GO:0016538">
    <property type="term" value="F:cyclin-dependent protein serine/threonine kinase regulator activity"/>
    <property type="evidence" value="ECO:0007669"/>
    <property type="project" value="InterPro"/>
</dbReference>